<evidence type="ECO:0000313" key="2">
    <source>
        <dbReference type="EMBL" id="HIQ67165.1"/>
    </source>
</evidence>
<proteinExistence type="predicted"/>
<accession>A0A9D0Z1C5</accession>
<protein>
    <recommendedName>
        <fullName evidence="4">VCBS repeat-containing protein</fullName>
    </recommendedName>
</protein>
<dbReference type="SUPFAM" id="SSF69318">
    <property type="entry name" value="Integrin alpha N-terminal domain"/>
    <property type="match status" value="1"/>
</dbReference>
<dbReference type="Proteomes" id="UP000886796">
    <property type="component" value="Unassembled WGS sequence"/>
</dbReference>
<reference evidence="2" key="2">
    <citation type="journal article" date="2021" name="PeerJ">
        <title>Extensive microbial diversity within the chicken gut microbiome revealed by metagenomics and culture.</title>
        <authorList>
            <person name="Gilroy R."/>
            <person name="Ravi A."/>
            <person name="Getino M."/>
            <person name="Pursley I."/>
            <person name="Horton D.L."/>
            <person name="Alikhan N.F."/>
            <person name="Baker D."/>
            <person name="Gharbi K."/>
            <person name="Hall N."/>
            <person name="Watson M."/>
            <person name="Adriaenssens E.M."/>
            <person name="Foster-Nyarko E."/>
            <person name="Jarju S."/>
            <person name="Secka A."/>
            <person name="Antonio M."/>
            <person name="Oren A."/>
            <person name="Chaudhuri R.R."/>
            <person name="La Ragione R."/>
            <person name="Hildebrand F."/>
            <person name="Pallen M.J."/>
        </authorList>
    </citation>
    <scope>NUCLEOTIDE SEQUENCE</scope>
    <source>
        <strain evidence="2">13361</strain>
    </source>
</reference>
<feature type="signal peptide" evidence="1">
    <location>
        <begin position="1"/>
        <end position="23"/>
    </location>
</feature>
<gene>
    <name evidence="2" type="ORF">IAB74_01475</name>
</gene>
<evidence type="ECO:0008006" key="4">
    <source>
        <dbReference type="Google" id="ProtNLM"/>
    </source>
</evidence>
<evidence type="ECO:0000313" key="3">
    <source>
        <dbReference type="Proteomes" id="UP000886796"/>
    </source>
</evidence>
<dbReference type="AlphaFoldDB" id="A0A9D0Z1C5"/>
<organism evidence="2 3">
    <name type="scientific">Candidatus Faecousia excrementigallinarum</name>
    <dbReference type="NCBI Taxonomy" id="2840806"/>
    <lineage>
        <taxon>Bacteria</taxon>
        <taxon>Bacillati</taxon>
        <taxon>Bacillota</taxon>
        <taxon>Clostridia</taxon>
        <taxon>Eubacteriales</taxon>
        <taxon>Oscillospiraceae</taxon>
        <taxon>Faecousia</taxon>
    </lineage>
</organism>
<reference evidence="2" key="1">
    <citation type="submission" date="2020-10" db="EMBL/GenBank/DDBJ databases">
        <authorList>
            <person name="Gilroy R."/>
        </authorList>
    </citation>
    <scope>NUCLEOTIDE SEQUENCE</scope>
    <source>
        <strain evidence="2">13361</strain>
    </source>
</reference>
<comment type="caution">
    <text evidence="2">The sequence shown here is derived from an EMBL/GenBank/DDBJ whole genome shotgun (WGS) entry which is preliminary data.</text>
</comment>
<keyword evidence="1" id="KW-0732">Signal</keyword>
<sequence>MKSRWLILLGVLACLLLSGCAMKTVDEMYCLPRRSEAYQELQRVLDAELQNMEYCAPLSGMNQQPVQAADVDGDGVSEFLVFAKASGERPLRILVIERQDQTFTLTDTLQFSGTAFDQVEYMAMDDRSGVELVVGIQLSNQLLRSVSAYTFTDGKGEKLLDVNYTNFLAVDLDRDNRGELFVLYPGQTEESPGFVALYEVEKGVVERSLEVKLSAPVSRLQRVITGELASGETAVFVASALEDTVLVTDVYAMRGGVLTNISLSNESGTSVSTIRNHFVYAQDIDEDGQLELPALIPMKTMSERNTQSEDLIRWYSLTITGEEVDKLYTYHNFVNGWYLVLDSTWAQQVTVTQDSTSYSFYLWDLAKENAIRVLEVEMLYTQDEISDAMENGSILLYQGESSAYVGTLTSDAAQFGLTQEWLRGSFHLIYDVRFLPET</sequence>
<dbReference type="InterPro" id="IPR028994">
    <property type="entry name" value="Integrin_alpha_N"/>
</dbReference>
<feature type="chain" id="PRO_5039304772" description="VCBS repeat-containing protein" evidence="1">
    <location>
        <begin position="24"/>
        <end position="438"/>
    </location>
</feature>
<evidence type="ECO:0000256" key="1">
    <source>
        <dbReference type="SAM" id="SignalP"/>
    </source>
</evidence>
<dbReference type="EMBL" id="DVFK01000020">
    <property type="protein sequence ID" value="HIQ67165.1"/>
    <property type="molecule type" value="Genomic_DNA"/>
</dbReference>
<name>A0A9D0Z1C5_9FIRM</name>
<dbReference type="PROSITE" id="PS51257">
    <property type="entry name" value="PROKAR_LIPOPROTEIN"/>
    <property type="match status" value="1"/>
</dbReference>